<gene>
    <name evidence="1" type="ORF">D8771_29475</name>
</gene>
<sequence>MQPVTCRTCATEVLVEKRSLPHTTVQWTRATSHCPELAGHGPARVAVCTRLRATIEQAVRDGALEVAGDDE</sequence>
<accession>A0A6C1CD94</accession>
<dbReference type="EMBL" id="RCIY01000103">
    <property type="protein sequence ID" value="TGG76788.1"/>
    <property type="molecule type" value="Genomic_DNA"/>
</dbReference>
<dbReference type="Proteomes" id="UP000298111">
    <property type="component" value="Unassembled WGS sequence"/>
</dbReference>
<protein>
    <submittedName>
        <fullName evidence="1">Uncharacterized protein</fullName>
    </submittedName>
</protein>
<evidence type="ECO:0000313" key="2">
    <source>
        <dbReference type="Proteomes" id="UP000298111"/>
    </source>
</evidence>
<reference evidence="1 2" key="1">
    <citation type="submission" date="2018-10" db="EMBL/GenBank/DDBJ databases">
        <title>Isolation of pseudouridimycin from Streptomyces albus DSM 40763.</title>
        <authorList>
            <person name="Rosenqvist P."/>
            <person name="Metsae-Ketelae M."/>
            <person name="Virta P."/>
        </authorList>
    </citation>
    <scope>NUCLEOTIDE SEQUENCE [LARGE SCALE GENOMIC DNA]</scope>
    <source>
        <strain evidence="1 2">DSM 40763</strain>
    </source>
</reference>
<organism evidence="1 2">
    <name type="scientific">Streptomyces albus</name>
    <dbReference type="NCBI Taxonomy" id="1888"/>
    <lineage>
        <taxon>Bacteria</taxon>
        <taxon>Bacillati</taxon>
        <taxon>Actinomycetota</taxon>
        <taxon>Actinomycetes</taxon>
        <taxon>Kitasatosporales</taxon>
        <taxon>Streptomycetaceae</taxon>
        <taxon>Streptomyces</taxon>
    </lineage>
</organism>
<dbReference type="AlphaFoldDB" id="A0A6C1CD94"/>
<proteinExistence type="predicted"/>
<comment type="caution">
    <text evidence="1">The sequence shown here is derived from an EMBL/GenBank/DDBJ whole genome shotgun (WGS) entry which is preliminary data.</text>
</comment>
<evidence type="ECO:0000313" key="1">
    <source>
        <dbReference type="EMBL" id="TGG76788.1"/>
    </source>
</evidence>
<name>A0A6C1CD94_9ACTN</name>